<dbReference type="InterPro" id="IPR018114">
    <property type="entry name" value="TRYPSIN_HIS"/>
</dbReference>
<comment type="catalytic activity">
    <reaction evidence="10">
        <text>Preferential cleavage: Arg-|-Xaa, Lys-|-Xaa.</text>
        <dbReference type="EC" id="3.4.21.4"/>
    </reaction>
</comment>
<keyword evidence="6 12" id="KW-0378">Hydrolase</keyword>
<comment type="subcellular location">
    <subcellularLocation>
        <location evidence="1">Secreted</location>
        <location evidence="1">Extracellular space</location>
    </subcellularLocation>
</comment>
<dbReference type="PROSITE" id="PS00134">
    <property type="entry name" value="TRYPSIN_HIS"/>
    <property type="match status" value="1"/>
</dbReference>
<evidence type="ECO:0000256" key="12">
    <source>
        <dbReference type="RuleBase" id="RU363034"/>
    </source>
</evidence>
<dbReference type="SUPFAM" id="SSF50494">
    <property type="entry name" value="Trypsin-like serine proteases"/>
    <property type="match status" value="1"/>
</dbReference>
<gene>
    <name evidence="16" type="primary">LOC115632593</name>
</gene>
<evidence type="ECO:0000256" key="3">
    <source>
        <dbReference type="ARBA" id="ARBA00022525"/>
    </source>
</evidence>
<evidence type="ECO:0000256" key="6">
    <source>
        <dbReference type="ARBA" id="ARBA00022801"/>
    </source>
</evidence>
<evidence type="ECO:0000256" key="2">
    <source>
        <dbReference type="ARBA" id="ARBA00007664"/>
    </source>
</evidence>
<evidence type="ECO:0000256" key="7">
    <source>
        <dbReference type="ARBA" id="ARBA00022825"/>
    </source>
</evidence>
<dbReference type="InterPro" id="IPR001314">
    <property type="entry name" value="Peptidase_S1A"/>
</dbReference>
<evidence type="ECO:0000256" key="1">
    <source>
        <dbReference type="ARBA" id="ARBA00004239"/>
    </source>
</evidence>
<evidence type="ECO:0000256" key="11">
    <source>
        <dbReference type="ARBA" id="ARBA00038868"/>
    </source>
</evidence>
<accession>A0A6J2UEY5</accession>
<dbReference type="InterPro" id="IPR033116">
    <property type="entry name" value="TRYPSIN_SER"/>
</dbReference>
<feature type="domain" description="Peptidase S1" evidence="14">
    <location>
        <begin position="23"/>
        <end position="250"/>
    </location>
</feature>
<dbReference type="AlphaFoldDB" id="A0A6J2UEY5"/>
<reference evidence="16" key="1">
    <citation type="submission" date="2025-08" db="UniProtKB">
        <authorList>
            <consortium name="RefSeq"/>
        </authorList>
    </citation>
    <scope>IDENTIFICATION</scope>
    <source>
        <strain evidence="16">11010-0011.00</strain>
        <tissue evidence="16">Whole body</tissue>
    </source>
</reference>
<dbReference type="PROSITE" id="PS00135">
    <property type="entry name" value="TRYPSIN_SER"/>
    <property type="match status" value="1"/>
</dbReference>
<feature type="chain" id="PRO_5026812514" description="trypsin" evidence="13">
    <location>
        <begin position="19"/>
        <end position="253"/>
    </location>
</feature>
<dbReference type="OrthoDB" id="10059102at2759"/>
<dbReference type="PANTHER" id="PTHR24276">
    <property type="entry name" value="POLYSERASE-RELATED"/>
    <property type="match status" value="1"/>
</dbReference>
<name>A0A6J2UEY5_DROLE</name>
<dbReference type="EC" id="3.4.21.4" evidence="11"/>
<evidence type="ECO:0000313" key="15">
    <source>
        <dbReference type="Proteomes" id="UP000504634"/>
    </source>
</evidence>
<sequence>MNCLCLLCFVCCSMAAAAESPRIVGGQEVTIELVPYLVNLRHRDVFICGGSLITSSCVLSAAHCVHGAQAQDFSVHAGASRLNENAPIVRDVNTFYVAPNYNPTNFDMDVAILRLSTPATRLPGQVTSIVPCSLPPPSNAYVRISGWGVTSEENRLPPSQVRTANVRVLPTRECQLAYAGLAKISDSMFCAAIRGVKDSCSGDSGGPVVYRGQVCGIVSWGFGCARAAFPGVYTSVASPRVQHFIQQTMQDYC</sequence>
<comment type="similarity">
    <text evidence="2">Belongs to the peptidase S1 family.</text>
</comment>
<dbReference type="GO" id="GO:0004252">
    <property type="term" value="F:serine-type endopeptidase activity"/>
    <property type="evidence" value="ECO:0007669"/>
    <property type="project" value="UniProtKB-EC"/>
</dbReference>
<dbReference type="GeneID" id="115632593"/>
<evidence type="ECO:0000256" key="5">
    <source>
        <dbReference type="ARBA" id="ARBA00022729"/>
    </source>
</evidence>
<keyword evidence="5 13" id="KW-0732">Signal</keyword>
<evidence type="ECO:0000259" key="14">
    <source>
        <dbReference type="PROSITE" id="PS50240"/>
    </source>
</evidence>
<dbReference type="GO" id="GO:0006508">
    <property type="term" value="P:proteolysis"/>
    <property type="evidence" value="ECO:0007669"/>
    <property type="project" value="UniProtKB-KW"/>
</dbReference>
<dbReference type="InterPro" id="IPR050430">
    <property type="entry name" value="Peptidase_S1"/>
</dbReference>
<evidence type="ECO:0000256" key="10">
    <source>
        <dbReference type="ARBA" id="ARBA00036320"/>
    </source>
</evidence>
<keyword evidence="7 12" id="KW-0720">Serine protease</keyword>
<protein>
    <recommendedName>
        <fullName evidence="11">trypsin</fullName>
        <ecNumber evidence="11">3.4.21.4</ecNumber>
    </recommendedName>
</protein>
<keyword evidence="9" id="KW-1015">Disulfide bond</keyword>
<keyword evidence="8" id="KW-0865">Zymogen</keyword>
<organism evidence="15 16">
    <name type="scientific">Drosophila lebanonensis</name>
    <name type="common">Fruit fly</name>
    <name type="synonym">Scaptodrosophila lebanonensis</name>
    <dbReference type="NCBI Taxonomy" id="7225"/>
    <lineage>
        <taxon>Eukaryota</taxon>
        <taxon>Metazoa</taxon>
        <taxon>Ecdysozoa</taxon>
        <taxon>Arthropoda</taxon>
        <taxon>Hexapoda</taxon>
        <taxon>Insecta</taxon>
        <taxon>Pterygota</taxon>
        <taxon>Neoptera</taxon>
        <taxon>Endopterygota</taxon>
        <taxon>Diptera</taxon>
        <taxon>Brachycera</taxon>
        <taxon>Muscomorpha</taxon>
        <taxon>Ephydroidea</taxon>
        <taxon>Drosophilidae</taxon>
        <taxon>Scaptodrosophila</taxon>
    </lineage>
</organism>
<dbReference type="FunFam" id="2.40.10.10:FF:000034">
    <property type="entry name" value="Eupolytin"/>
    <property type="match status" value="1"/>
</dbReference>
<dbReference type="InterPro" id="IPR009003">
    <property type="entry name" value="Peptidase_S1_PA"/>
</dbReference>
<evidence type="ECO:0000256" key="4">
    <source>
        <dbReference type="ARBA" id="ARBA00022670"/>
    </source>
</evidence>
<dbReference type="GO" id="GO:0005576">
    <property type="term" value="C:extracellular region"/>
    <property type="evidence" value="ECO:0007669"/>
    <property type="project" value="UniProtKB-SubCell"/>
</dbReference>
<dbReference type="PROSITE" id="PS50240">
    <property type="entry name" value="TRYPSIN_DOM"/>
    <property type="match status" value="1"/>
</dbReference>
<dbReference type="CDD" id="cd00190">
    <property type="entry name" value="Tryp_SPc"/>
    <property type="match status" value="1"/>
</dbReference>
<keyword evidence="3" id="KW-0964">Secreted</keyword>
<dbReference type="PRINTS" id="PR00722">
    <property type="entry name" value="CHYMOTRYPSIN"/>
</dbReference>
<feature type="signal peptide" evidence="13">
    <location>
        <begin position="1"/>
        <end position="18"/>
    </location>
</feature>
<dbReference type="PANTHER" id="PTHR24276:SF91">
    <property type="entry name" value="AT26814P-RELATED"/>
    <property type="match status" value="1"/>
</dbReference>
<evidence type="ECO:0000313" key="16">
    <source>
        <dbReference type="RefSeq" id="XP_030385677.1"/>
    </source>
</evidence>
<dbReference type="InterPro" id="IPR001254">
    <property type="entry name" value="Trypsin_dom"/>
</dbReference>
<dbReference type="Gene3D" id="2.40.10.10">
    <property type="entry name" value="Trypsin-like serine proteases"/>
    <property type="match status" value="1"/>
</dbReference>
<evidence type="ECO:0000256" key="8">
    <source>
        <dbReference type="ARBA" id="ARBA00023145"/>
    </source>
</evidence>
<dbReference type="InterPro" id="IPR043504">
    <property type="entry name" value="Peptidase_S1_PA_chymotrypsin"/>
</dbReference>
<dbReference type="Pfam" id="PF00089">
    <property type="entry name" value="Trypsin"/>
    <property type="match status" value="1"/>
</dbReference>
<dbReference type="Proteomes" id="UP000504634">
    <property type="component" value="Unplaced"/>
</dbReference>
<dbReference type="RefSeq" id="XP_030385677.1">
    <property type="nucleotide sequence ID" value="XM_030529817.1"/>
</dbReference>
<dbReference type="SMART" id="SM00020">
    <property type="entry name" value="Tryp_SPc"/>
    <property type="match status" value="1"/>
</dbReference>
<proteinExistence type="inferred from homology"/>
<evidence type="ECO:0000256" key="13">
    <source>
        <dbReference type="SAM" id="SignalP"/>
    </source>
</evidence>
<evidence type="ECO:0000256" key="9">
    <source>
        <dbReference type="ARBA" id="ARBA00023157"/>
    </source>
</evidence>
<keyword evidence="15" id="KW-1185">Reference proteome</keyword>
<keyword evidence="4 12" id="KW-0645">Protease</keyword>